<comment type="caution">
    <text evidence="2">The sequence shown here is derived from an EMBL/GenBank/DDBJ whole genome shotgun (WGS) entry which is preliminary data.</text>
</comment>
<organism evidence="2 3">
    <name type="scientific">Senna tora</name>
    <dbReference type="NCBI Taxonomy" id="362788"/>
    <lineage>
        <taxon>Eukaryota</taxon>
        <taxon>Viridiplantae</taxon>
        <taxon>Streptophyta</taxon>
        <taxon>Embryophyta</taxon>
        <taxon>Tracheophyta</taxon>
        <taxon>Spermatophyta</taxon>
        <taxon>Magnoliopsida</taxon>
        <taxon>eudicotyledons</taxon>
        <taxon>Gunneridae</taxon>
        <taxon>Pentapetalae</taxon>
        <taxon>rosids</taxon>
        <taxon>fabids</taxon>
        <taxon>Fabales</taxon>
        <taxon>Fabaceae</taxon>
        <taxon>Caesalpinioideae</taxon>
        <taxon>Cassia clade</taxon>
        <taxon>Senna</taxon>
    </lineage>
</organism>
<feature type="compositionally biased region" description="Low complexity" evidence="1">
    <location>
        <begin position="241"/>
        <end position="251"/>
    </location>
</feature>
<sequence length="372" mass="40229">MDINSKKKEGSKNLKSANSRVNNTTMEEPLKEQASASGVSEKSARPKLQRYALRSATKSTQEKTDASSDLSNSAASKRGRPISSVSKSVGVFDLSGKEKSASAKPPRRLSIPAKPASTPGPKVAGNITPISETRSRRSGYGYGQVKSETPSSDAASSRKKFNTLASASFWLSQIKVSESVANHSISLGFFKLALEAGCEPQHLKRMQDELKSYVQRHQLAELEEPVKELFERYNISENTEQLQVSESVSQVPEEEATTKLSSDDDVQNSCSTMSTGNLKPKCLNIDSSTLSPETEPTKKETSQKGNPKSKGRSSFSKNSVNSRSGSESGTRRSVKKPEKSSPLSPSLAEDKQGNKENMDACPAEEISLTQAV</sequence>
<evidence type="ECO:0000313" key="2">
    <source>
        <dbReference type="EMBL" id="KAF7838430.1"/>
    </source>
</evidence>
<reference evidence="2" key="1">
    <citation type="submission" date="2020-09" db="EMBL/GenBank/DDBJ databases">
        <title>Genome-Enabled Discovery of Anthraquinone Biosynthesis in Senna tora.</title>
        <authorList>
            <person name="Kang S.-H."/>
            <person name="Pandey R.P."/>
            <person name="Lee C.-M."/>
            <person name="Sim J.-S."/>
            <person name="Jeong J.-T."/>
            <person name="Choi B.-S."/>
            <person name="Jung M."/>
            <person name="Ginzburg D."/>
            <person name="Zhao K."/>
            <person name="Won S.Y."/>
            <person name="Oh T.-J."/>
            <person name="Yu Y."/>
            <person name="Kim N.-H."/>
            <person name="Lee O.R."/>
            <person name="Lee T.-H."/>
            <person name="Bashyal P."/>
            <person name="Kim T.-S."/>
            <person name="Lee W.-H."/>
            <person name="Kawkins C."/>
            <person name="Kim C.-K."/>
            <person name="Kim J.S."/>
            <person name="Ahn B.O."/>
            <person name="Rhee S.Y."/>
            <person name="Sohng J.K."/>
        </authorList>
    </citation>
    <scope>NUCLEOTIDE SEQUENCE</scope>
    <source>
        <tissue evidence="2">Leaf</tissue>
    </source>
</reference>
<feature type="region of interest" description="Disordered" evidence="1">
    <location>
        <begin position="1"/>
        <end position="158"/>
    </location>
</feature>
<feature type="compositionally biased region" description="Polar residues" evidence="1">
    <location>
        <begin position="13"/>
        <end position="26"/>
    </location>
</feature>
<feature type="compositionally biased region" description="Basic and acidic residues" evidence="1">
    <location>
        <begin position="1"/>
        <end position="12"/>
    </location>
</feature>
<accession>A0A834X5R0</accession>
<dbReference type="Proteomes" id="UP000634136">
    <property type="component" value="Unassembled WGS sequence"/>
</dbReference>
<feature type="compositionally biased region" description="Polar residues" evidence="1">
    <location>
        <begin position="285"/>
        <end position="294"/>
    </location>
</feature>
<protein>
    <submittedName>
        <fullName evidence="2">Muscle M-line assembly protein unc-89-like isoform X1</fullName>
    </submittedName>
</protein>
<dbReference type="EMBL" id="JAAIUW010000003">
    <property type="protein sequence ID" value="KAF7838430.1"/>
    <property type="molecule type" value="Genomic_DNA"/>
</dbReference>
<feature type="compositionally biased region" description="Basic and acidic residues" evidence="1">
    <location>
        <begin position="348"/>
        <end position="358"/>
    </location>
</feature>
<feature type="region of interest" description="Disordered" evidence="1">
    <location>
        <begin position="241"/>
        <end position="372"/>
    </location>
</feature>
<name>A0A834X5R0_9FABA</name>
<feature type="compositionally biased region" description="Low complexity" evidence="1">
    <location>
        <begin position="312"/>
        <end position="328"/>
    </location>
</feature>
<gene>
    <name evidence="2" type="ORF">G2W53_006912</name>
</gene>
<feature type="compositionally biased region" description="Polar residues" evidence="1">
    <location>
        <begin position="146"/>
        <end position="155"/>
    </location>
</feature>
<dbReference type="OrthoDB" id="1930709at2759"/>
<feature type="compositionally biased region" description="Polar residues" evidence="1">
    <location>
        <begin position="267"/>
        <end position="277"/>
    </location>
</feature>
<dbReference type="PANTHER" id="PTHR34468">
    <property type="entry name" value="MICROTUBULE-ASSOCIATED FUTSCH-LIKE PROTEIN"/>
    <property type="match status" value="1"/>
</dbReference>
<keyword evidence="3" id="KW-1185">Reference proteome</keyword>
<feature type="compositionally biased region" description="Low complexity" evidence="1">
    <location>
        <begin position="67"/>
        <end position="76"/>
    </location>
</feature>
<dbReference type="PANTHER" id="PTHR34468:SF2">
    <property type="entry name" value="MICROTUBULE-ASSOCIATED FUTSCH-LIKE PROTEIN"/>
    <property type="match status" value="1"/>
</dbReference>
<dbReference type="AlphaFoldDB" id="A0A834X5R0"/>
<proteinExistence type="predicted"/>
<evidence type="ECO:0000313" key="3">
    <source>
        <dbReference type="Proteomes" id="UP000634136"/>
    </source>
</evidence>
<evidence type="ECO:0000256" key="1">
    <source>
        <dbReference type="SAM" id="MobiDB-lite"/>
    </source>
</evidence>